<evidence type="ECO:0000313" key="2">
    <source>
        <dbReference type="Proteomes" id="UP000265520"/>
    </source>
</evidence>
<comment type="caution">
    <text evidence="1">The sequence shown here is derived from an EMBL/GenBank/DDBJ whole genome shotgun (WGS) entry which is preliminary data.</text>
</comment>
<organism evidence="1 2">
    <name type="scientific">Trifolium medium</name>
    <dbReference type="NCBI Taxonomy" id="97028"/>
    <lineage>
        <taxon>Eukaryota</taxon>
        <taxon>Viridiplantae</taxon>
        <taxon>Streptophyta</taxon>
        <taxon>Embryophyta</taxon>
        <taxon>Tracheophyta</taxon>
        <taxon>Spermatophyta</taxon>
        <taxon>Magnoliopsida</taxon>
        <taxon>eudicotyledons</taxon>
        <taxon>Gunneridae</taxon>
        <taxon>Pentapetalae</taxon>
        <taxon>rosids</taxon>
        <taxon>fabids</taxon>
        <taxon>Fabales</taxon>
        <taxon>Fabaceae</taxon>
        <taxon>Papilionoideae</taxon>
        <taxon>50 kb inversion clade</taxon>
        <taxon>NPAAA clade</taxon>
        <taxon>Hologalegina</taxon>
        <taxon>IRL clade</taxon>
        <taxon>Trifolieae</taxon>
        <taxon>Trifolium</taxon>
    </lineage>
</organism>
<reference evidence="1 2" key="1">
    <citation type="journal article" date="2018" name="Front. Plant Sci.">
        <title>Red Clover (Trifolium pratense) and Zigzag Clover (T. medium) - A Picture of Genomic Similarities and Differences.</title>
        <authorList>
            <person name="Dluhosova J."/>
            <person name="Istvanek J."/>
            <person name="Nedelnik J."/>
            <person name="Repkova J."/>
        </authorList>
    </citation>
    <scope>NUCLEOTIDE SEQUENCE [LARGE SCALE GENOMIC DNA]</scope>
    <source>
        <strain evidence="2">cv. 10/8</strain>
        <tissue evidence="1">Leaf</tissue>
    </source>
</reference>
<name>A0A392WD57_9FABA</name>
<dbReference type="AlphaFoldDB" id="A0A392WD57"/>
<dbReference type="Proteomes" id="UP000265520">
    <property type="component" value="Unassembled WGS sequence"/>
</dbReference>
<protein>
    <submittedName>
        <fullName evidence="1">Uncharacterized protein</fullName>
    </submittedName>
</protein>
<feature type="non-terminal residue" evidence="1">
    <location>
        <position position="1"/>
    </location>
</feature>
<keyword evidence="2" id="KW-1185">Reference proteome</keyword>
<proteinExistence type="predicted"/>
<evidence type="ECO:0000313" key="1">
    <source>
        <dbReference type="EMBL" id="MCI97713.1"/>
    </source>
</evidence>
<sequence>GWWWGCHGSEMEVMRDGGVGSLVPPVCG</sequence>
<accession>A0A392WD57</accession>
<dbReference type="EMBL" id="LXQA011451911">
    <property type="protein sequence ID" value="MCI97713.1"/>
    <property type="molecule type" value="Genomic_DNA"/>
</dbReference>